<dbReference type="Proteomes" id="UP000236291">
    <property type="component" value="Unassembled WGS sequence"/>
</dbReference>
<feature type="non-terminal residue" evidence="2">
    <location>
        <position position="1"/>
    </location>
</feature>
<gene>
    <name evidence="2" type="ORF">L195_g054379</name>
</gene>
<evidence type="ECO:0000313" key="2">
    <source>
        <dbReference type="EMBL" id="PNX65123.1"/>
    </source>
</evidence>
<name>A0A2K3KFT9_TRIPR</name>
<dbReference type="EMBL" id="ASHM01094849">
    <property type="protein sequence ID" value="PNX65123.1"/>
    <property type="molecule type" value="Genomic_DNA"/>
</dbReference>
<keyword evidence="1" id="KW-0812">Transmembrane</keyword>
<keyword evidence="1" id="KW-1133">Transmembrane helix</keyword>
<proteinExistence type="predicted"/>
<sequence>NVQQHRRLFSNAPVETEGNCVPAGTPTLNPHWAKALDGINGHQVAAGKRLESHDEQLMLIIPVKAVTIRVGIVVVGGLNMSSSILVLGLARKPLLVVLQYPSF</sequence>
<evidence type="ECO:0000256" key="1">
    <source>
        <dbReference type="SAM" id="Phobius"/>
    </source>
</evidence>
<organism evidence="2 3">
    <name type="scientific">Trifolium pratense</name>
    <name type="common">Red clover</name>
    <dbReference type="NCBI Taxonomy" id="57577"/>
    <lineage>
        <taxon>Eukaryota</taxon>
        <taxon>Viridiplantae</taxon>
        <taxon>Streptophyta</taxon>
        <taxon>Embryophyta</taxon>
        <taxon>Tracheophyta</taxon>
        <taxon>Spermatophyta</taxon>
        <taxon>Magnoliopsida</taxon>
        <taxon>eudicotyledons</taxon>
        <taxon>Gunneridae</taxon>
        <taxon>Pentapetalae</taxon>
        <taxon>rosids</taxon>
        <taxon>fabids</taxon>
        <taxon>Fabales</taxon>
        <taxon>Fabaceae</taxon>
        <taxon>Papilionoideae</taxon>
        <taxon>50 kb inversion clade</taxon>
        <taxon>NPAAA clade</taxon>
        <taxon>Hologalegina</taxon>
        <taxon>IRL clade</taxon>
        <taxon>Trifolieae</taxon>
        <taxon>Trifolium</taxon>
    </lineage>
</organism>
<reference evidence="2 3" key="2">
    <citation type="journal article" date="2017" name="Front. Plant Sci.">
        <title>Gene Classification and Mining of Molecular Markers Useful in Red Clover (Trifolium pratense) Breeding.</title>
        <authorList>
            <person name="Istvanek J."/>
            <person name="Dluhosova J."/>
            <person name="Dluhos P."/>
            <person name="Patkova L."/>
            <person name="Nedelnik J."/>
            <person name="Repkova J."/>
        </authorList>
    </citation>
    <scope>NUCLEOTIDE SEQUENCE [LARGE SCALE GENOMIC DNA]</scope>
    <source>
        <strain evidence="3">cv. Tatra</strain>
        <tissue evidence="2">Young leaves</tissue>
    </source>
</reference>
<keyword evidence="1" id="KW-0472">Membrane</keyword>
<evidence type="ECO:0000313" key="3">
    <source>
        <dbReference type="Proteomes" id="UP000236291"/>
    </source>
</evidence>
<accession>A0A2K3KFT9</accession>
<feature type="transmembrane region" description="Helical" evidence="1">
    <location>
        <begin position="66"/>
        <end position="90"/>
    </location>
</feature>
<reference evidence="2 3" key="1">
    <citation type="journal article" date="2014" name="Am. J. Bot.">
        <title>Genome assembly and annotation for red clover (Trifolium pratense; Fabaceae).</title>
        <authorList>
            <person name="Istvanek J."/>
            <person name="Jaros M."/>
            <person name="Krenek A."/>
            <person name="Repkova J."/>
        </authorList>
    </citation>
    <scope>NUCLEOTIDE SEQUENCE [LARGE SCALE GENOMIC DNA]</scope>
    <source>
        <strain evidence="3">cv. Tatra</strain>
        <tissue evidence="2">Young leaves</tissue>
    </source>
</reference>
<protein>
    <submittedName>
        <fullName evidence="2">Uncharacterized protein</fullName>
    </submittedName>
</protein>
<dbReference type="AlphaFoldDB" id="A0A2K3KFT9"/>
<comment type="caution">
    <text evidence="2">The sequence shown here is derived from an EMBL/GenBank/DDBJ whole genome shotgun (WGS) entry which is preliminary data.</text>
</comment>